<dbReference type="Pfam" id="PF07005">
    <property type="entry name" value="SBD_N"/>
    <property type="match status" value="1"/>
</dbReference>
<evidence type="ECO:0000256" key="9">
    <source>
        <dbReference type="ARBA" id="ARBA00037335"/>
    </source>
</evidence>
<evidence type="ECO:0000313" key="16">
    <source>
        <dbReference type="Proteomes" id="UP001059120"/>
    </source>
</evidence>
<evidence type="ECO:0000256" key="1">
    <source>
        <dbReference type="ARBA" id="ARBA00005715"/>
    </source>
</evidence>
<dbReference type="InterPro" id="IPR050007">
    <property type="entry name" value="OtnK"/>
</dbReference>
<evidence type="ECO:0000259" key="14">
    <source>
        <dbReference type="Pfam" id="PF17042"/>
    </source>
</evidence>
<comment type="similarity">
    <text evidence="1">Belongs to the four-carbon acid sugar kinase family.</text>
</comment>
<evidence type="ECO:0000256" key="7">
    <source>
        <dbReference type="ARBA" id="ARBA00035898"/>
    </source>
</evidence>
<dbReference type="Gene3D" id="3.40.980.20">
    <property type="entry name" value="Four-carbon acid sugar kinase, nucleotide binding domain"/>
    <property type="match status" value="1"/>
</dbReference>
<keyword evidence="6" id="KW-0119">Carbohydrate metabolism</keyword>
<proteinExistence type="inferred from homology"/>
<feature type="domain" description="Four-carbon acid sugar kinase nucleotide binding" evidence="14">
    <location>
        <begin position="251"/>
        <end position="407"/>
    </location>
</feature>
<keyword evidence="16" id="KW-1185">Reference proteome</keyword>
<dbReference type="SUPFAM" id="SSF142764">
    <property type="entry name" value="YgbK-like"/>
    <property type="match status" value="1"/>
</dbReference>
<dbReference type="InterPro" id="IPR010737">
    <property type="entry name" value="4-carb_acid_sugar_kinase_N"/>
</dbReference>
<dbReference type="GO" id="GO:0016301">
    <property type="term" value="F:kinase activity"/>
    <property type="evidence" value="ECO:0007669"/>
    <property type="project" value="UniProtKB-KW"/>
</dbReference>
<keyword evidence="15" id="KW-0614">Plasmid</keyword>
<dbReference type="NCBIfam" id="NF043035">
    <property type="entry name" value="OxoTetrKin"/>
    <property type="match status" value="1"/>
</dbReference>
<evidence type="ECO:0000256" key="3">
    <source>
        <dbReference type="ARBA" id="ARBA00022741"/>
    </source>
</evidence>
<evidence type="ECO:0000256" key="10">
    <source>
        <dbReference type="ARBA" id="ARBA00039095"/>
    </source>
</evidence>
<dbReference type="InterPro" id="IPR031475">
    <property type="entry name" value="NBD_C"/>
</dbReference>
<gene>
    <name evidence="15" type="ORF">LZI70_20205</name>
</gene>
<dbReference type="EMBL" id="CP090616">
    <property type="protein sequence ID" value="UTT87144.1"/>
    <property type="molecule type" value="Genomic_DNA"/>
</dbReference>
<protein>
    <recommendedName>
        <fullName evidence="11">3-oxo-tetronate kinase</fullName>
        <ecNumber evidence="10">2.7.1.217</ecNumber>
    </recommendedName>
    <alternativeName>
        <fullName evidence="12">3-dehydrotetronate 4-kinase</fullName>
    </alternativeName>
</protein>
<reference evidence="15" key="1">
    <citation type="submission" date="2022-01" db="EMBL/GenBank/DDBJ databases">
        <title>Alginate degradation mechanism of Vibrio pelagius WXL662.</title>
        <authorList>
            <person name="He X."/>
        </authorList>
    </citation>
    <scope>NUCLEOTIDE SEQUENCE</scope>
    <source>
        <strain evidence="15">WXL662</strain>
        <plasmid evidence="15">p_1</plasmid>
    </source>
</reference>
<dbReference type="RefSeq" id="WP_255232856.1">
    <property type="nucleotide sequence ID" value="NZ_CP090616.1"/>
</dbReference>
<evidence type="ECO:0000313" key="15">
    <source>
        <dbReference type="EMBL" id="UTT87144.1"/>
    </source>
</evidence>
<dbReference type="InterPro" id="IPR042213">
    <property type="entry name" value="NBD_C_sf"/>
</dbReference>
<dbReference type="Pfam" id="PF17042">
    <property type="entry name" value="NBD_C"/>
    <property type="match status" value="1"/>
</dbReference>
<feature type="domain" description="Four-carbon acid sugar kinase N-terminal" evidence="13">
    <location>
        <begin position="3"/>
        <end position="227"/>
    </location>
</feature>
<dbReference type="Proteomes" id="UP001059120">
    <property type="component" value="Plasmid p_1"/>
</dbReference>
<dbReference type="InterPro" id="IPR037051">
    <property type="entry name" value="4-carb_acid_sugar_kinase_N_sf"/>
</dbReference>
<evidence type="ECO:0000256" key="6">
    <source>
        <dbReference type="ARBA" id="ARBA00023277"/>
    </source>
</evidence>
<geneLocation type="plasmid" evidence="15 16">
    <name>p_1</name>
</geneLocation>
<evidence type="ECO:0000256" key="5">
    <source>
        <dbReference type="ARBA" id="ARBA00022840"/>
    </source>
</evidence>
<organism evidence="15 16">
    <name type="scientific">Vibrio pelagius</name>
    <dbReference type="NCBI Taxonomy" id="28169"/>
    <lineage>
        <taxon>Bacteria</taxon>
        <taxon>Pseudomonadati</taxon>
        <taxon>Pseudomonadota</taxon>
        <taxon>Gammaproteobacteria</taxon>
        <taxon>Vibrionales</taxon>
        <taxon>Vibrionaceae</taxon>
        <taxon>Vibrio</taxon>
    </lineage>
</organism>
<evidence type="ECO:0000256" key="11">
    <source>
        <dbReference type="ARBA" id="ARBA00039461"/>
    </source>
</evidence>
<evidence type="ECO:0000259" key="13">
    <source>
        <dbReference type="Pfam" id="PF07005"/>
    </source>
</evidence>
<evidence type="ECO:0000256" key="12">
    <source>
        <dbReference type="ARBA" id="ARBA00041377"/>
    </source>
</evidence>
<evidence type="ECO:0000256" key="8">
    <source>
        <dbReference type="ARBA" id="ARBA00036346"/>
    </source>
</evidence>
<dbReference type="Gene3D" id="3.40.50.10840">
    <property type="entry name" value="Putative sugar-binding, N-terminal domain"/>
    <property type="match status" value="1"/>
</dbReference>
<comment type="catalytic activity">
    <reaction evidence="7">
        <text>3-dehydro-L-erythronate + ATP = 3-dehydro-4-O-phospho-L-erythronate + ADP + H(+)</text>
        <dbReference type="Rhea" id="RHEA:52552"/>
        <dbReference type="ChEBI" id="CHEBI:15378"/>
        <dbReference type="ChEBI" id="CHEBI:30616"/>
        <dbReference type="ChEBI" id="CHEBI:136592"/>
        <dbReference type="ChEBI" id="CHEBI:136670"/>
        <dbReference type="ChEBI" id="CHEBI:456216"/>
        <dbReference type="EC" id="2.7.1.217"/>
    </reaction>
</comment>
<name>A0ABY5GAB8_VIBPE</name>
<keyword evidence="2" id="KW-0808">Transferase</keyword>
<sequence length="416" mass="44827">MRIGVIADDFTGGTDIASFLVKGGLNTVQLSGVPQSPIETDADAIVISLKSRSCAHSEAIEQSLNALAYLQQNDCTHVYFKYCSTFDSTEKGNIGPVTDALMAALKTKFTVVCPSLPLNGRCVFNGNLYVNGVLLNESGMRDHPITPMRDSNLARLMDAQANGTTALVNYQTVEQGCDAILKAYAVAQQEGHKYAVVDAFNEQQLSLIAQSLVDMPLITGGSGLAYHIAAVASQHKKQDSEMKVPNKVPGVVLSGSCSQMTNLQVAAYQDKAPTYAIEAERCLTDDCYAQQVSEWVMEQQGLDYAPMVYATANVEKLKQIQQQYGAEKASAAVEAFFAKLTEILSDRGIRNFIVAGGETSGVVTQHLNLAALNIGKEIAPGVPWVFSLDGHFALALKSGNFGSEQFFSQAQEMFHV</sequence>
<comment type="catalytic activity">
    <reaction evidence="8">
        <text>3-dehydro-D-erythronate + ATP = 3-dehydro-4-O-phospho-D-erythronate + ADP + H(+)</text>
        <dbReference type="Rhea" id="RHEA:52556"/>
        <dbReference type="ChEBI" id="CHEBI:15378"/>
        <dbReference type="ChEBI" id="CHEBI:30616"/>
        <dbReference type="ChEBI" id="CHEBI:57958"/>
        <dbReference type="ChEBI" id="CHEBI:136593"/>
        <dbReference type="ChEBI" id="CHEBI:456216"/>
        <dbReference type="EC" id="2.7.1.217"/>
    </reaction>
</comment>
<keyword evidence="4 15" id="KW-0418">Kinase</keyword>
<dbReference type="EC" id="2.7.1.217" evidence="10"/>
<evidence type="ECO:0000256" key="2">
    <source>
        <dbReference type="ARBA" id="ARBA00022679"/>
    </source>
</evidence>
<evidence type="ECO:0000256" key="4">
    <source>
        <dbReference type="ARBA" id="ARBA00022777"/>
    </source>
</evidence>
<keyword evidence="5" id="KW-0067">ATP-binding</keyword>
<accession>A0ABY5GAB8</accession>
<keyword evidence="3" id="KW-0547">Nucleotide-binding</keyword>
<comment type="function">
    <text evidence="9">Catalyzes the ATP-dependent phosphorylation of 3-oxo-tetronate to 3-oxo-tetronate 4-phosphate.</text>
</comment>